<evidence type="ECO:0000313" key="1">
    <source>
        <dbReference type="EMBL" id="TWU55500.1"/>
    </source>
</evidence>
<dbReference type="AlphaFoldDB" id="A0A5C6F4Q7"/>
<dbReference type="Proteomes" id="UP000317977">
    <property type="component" value="Unassembled WGS sequence"/>
</dbReference>
<keyword evidence="2" id="KW-1185">Reference proteome</keyword>
<proteinExistence type="predicted"/>
<comment type="caution">
    <text evidence="1">The sequence shown here is derived from an EMBL/GenBank/DDBJ whole genome shotgun (WGS) entry which is preliminary data.</text>
</comment>
<name>A0A5C6F4Q7_9BACT</name>
<evidence type="ECO:0000313" key="2">
    <source>
        <dbReference type="Proteomes" id="UP000317977"/>
    </source>
</evidence>
<sequence length="51" mass="5147">MDVWQTNLAGSDFERQIGAADGGGANCPTTYPLFQFIGGQDIGGGVSPAGT</sequence>
<organism evidence="1 2">
    <name type="scientific">Rubripirellula reticaptiva</name>
    <dbReference type="NCBI Taxonomy" id="2528013"/>
    <lineage>
        <taxon>Bacteria</taxon>
        <taxon>Pseudomonadati</taxon>
        <taxon>Planctomycetota</taxon>
        <taxon>Planctomycetia</taxon>
        <taxon>Pirellulales</taxon>
        <taxon>Pirellulaceae</taxon>
        <taxon>Rubripirellula</taxon>
    </lineage>
</organism>
<reference evidence="1 2" key="1">
    <citation type="submission" date="2019-02" db="EMBL/GenBank/DDBJ databases">
        <title>Deep-cultivation of Planctomycetes and their phenomic and genomic characterization uncovers novel biology.</title>
        <authorList>
            <person name="Wiegand S."/>
            <person name="Jogler M."/>
            <person name="Boedeker C."/>
            <person name="Pinto D."/>
            <person name="Vollmers J."/>
            <person name="Rivas-Marin E."/>
            <person name="Kohn T."/>
            <person name="Peeters S.H."/>
            <person name="Heuer A."/>
            <person name="Rast P."/>
            <person name="Oberbeckmann S."/>
            <person name="Bunk B."/>
            <person name="Jeske O."/>
            <person name="Meyerdierks A."/>
            <person name="Storesund J.E."/>
            <person name="Kallscheuer N."/>
            <person name="Luecker S."/>
            <person name="Lage O.M."/>
            <person name="Pohl T."/>
            <person name="Merkel B.J."/>
            <person name="Hornburger P."/>
            <person name="Mueller R.-W."/>
            <person name="Bruemmer F."/>
            <person name="Labrenz M."/>
            <person name="Spormann A.M."/>
            <person name="Op Den Camp H."/>
            <person name="Overmann J."/>
            <person name="Amann R."/>
            <person name="Jetten M.S.M."/>
            <person name="Mascher T."/>
            <person name="Medema M.H."/>
            <person name="Devos D.P."/>
            <person name="Kaster A.-K."/>
            <person name="Ovreas L."/>
            <person name="Rohde M."/>
            <person name="Galperin M.Y."/>
            <person name="Jogler C."/>
        </authorList>
    </citation>
    <scope>NUCLEOTIDE SEQUENCE [LARGE SCALE GENOMIC DNA]</scope>
    <source>
        <strain evidence="1 2">Poly59</strain>
    </source>
</reference>
<accession>A0A5C6F4Q7</accession>
<protein>
    <submittedName>
        <fullName evidence="1">Uncharacterized protein</fullName>
    </submittedName>
</protein>
<dbReference type="EMBL" id="SJPX01000002">
    <property type="protein sequence ID" value="TWU55500.1"/>
    <property type="molecule type" value="Genomic_DNA"/>
</dbReference>
<gene>
    <name evidence="1" type="ORF">Poly59_17990</name>
</gene>